<evidence type="ECO:0000313" key="2">
    <source>
        <dbReference type="Proteomes" id="UP000044602"/>
    </source>
</evidence>
<dbReference type="Proteomes" id="UP000044602">
    <property type="component" value="Unassembled WGS sequence"/>
</dbReference>
<proteinExistence type="predicted"/>
<sequence>MVRTKEQLDIRGRWPTQQSLVELLGRRNLGRVALVGERAEVSVGELGGDLGAEEVEAAELGGDVGRRPLAADGGGVVLAYEEQGAGLDVLEVVGHGLGQDEVDNLGLAAHKGIAQGAVVDVDEHADPDVVGFLPLAEVVDALLVAADGLVGRGGLGGERLVDGDVGDALLDVVLEADAVDDDELVDGRRVLQAKGRRQHAAERVADDGDVADAGGVEQAARVEDELLGAELVAGGLAALAEANLVGRDDAVSLAGEGADRGLPGRAAKVLAVEEDGRLAVGPALGLDVHEGHLDLLGLADKREDLDGEGVFPVEAVEVLRERALGDGAFGLRVAQAGGHEARREGGEQ</sequence>
<reference evidence="1 2" key="1">
    <citation type="submission" date="2015-05" db="EMBL/GenBank/DDBJ databases">
        <authorList>
            <person name="Wang D.B."/>
            <person name="Wang M."/>
        </authorList>
    </citation>
    <scope>NUCLEOTIDE SEQUENCE [LARGE SCALE GENOMIC DNA]</scope>
    <source>
        <strain evidence="1">VL1</strain>
    </source>
</reference>
<name>A0A0G4LSI5_VERLO</name>
<dbReference type="AlphaFoldDB" id="A0A0G4LSI5"/>
<gene>
    <name evidence="1" type="ORF">BN1708_014109</name>
</gene>
<organism evidence="1 2">
    <name type="scientific">Verticillium longisporum</name>
    <name type="common">Verticillium dahliae var. longisporum</name>
    <dbReference type="NCBI Taxonomy" id="100787"/>
    <lineage>
        <taxon>Eukaryota</taxon>
        <taxon>Fungi</taxon>
        <taxon>Dikarya</taxon>
        <taxon>Ascomycota</taxon>
        <taxon>Pezizomycotina</taxon>
        <taxon>Sordariomycetes</taxon>
        <taxon>Hypocreomycetidae</taxon>
        <taxon>Glomerellales</taxon>
        <taxon>Plectosphaerellaceae</taxon>
        <taxon>Verticillium</taxon>
    </lineage>
</organism>
<keyword evidence="2" id="KW-1185">Reference proteome</keyword>
<accession>A0A0G4LSI5</accession>
<evidence type="ECO:0000313" key="1">
    <source>
        <dbReference type="EMBL" id="CRK25036.1"/>
    </source>
</evidence>
<protein>
    <submittedName>
        <fullName evidence="1">Uncharacterized protein</fullName>
    </submittedName>
</protein>
<dbReference type="EMBL" id="CVQH01018224">
    <property type="protein sequence ID" value="CRK25036.1"/>
    <property type="molecule type" value="Genomic_DNA"/>
</dbReference>